<dbReference type="EMBL" id="CP031001">
    <property type="protein sequence ID" value="QHN79293.1"/>
    <property type="molecule type" value="Genomic_DNA"/>
</dbReference>
<name>A0A6B9VD25_ARAHY</name>
<evidence type="ECO:0000313" key="1">
    <source>
        <dbReference type="EMBL" id="QHN79293.1"/>
    </source>
</evidence>
<dbReference type="AlphaFoldDB" id="A0A6B9VD25"/>
<proteinExistence type="predicted"/>
<protein>
    <submittedName>
        <fullName evidence="1">Uncharacterized protein</fullName>
    </submittedName>
</protein>
<organism evidence="1 2">
    <name type="scientific">Arachis hypogaea</name>
    <name type="common">Peanut</name>
    <dbReference type="NCBI Taxonomy" id="3818"/>
    <lineage>
        <taxon>Eukaryota</taxon>
        <taxon>Viridiplantae</taxon>
        <taxon>Streptophyta</taxon>
        <taxon>Embryophyta</taxon>
        <taxon>Tracheophyta</taxon>
        <taxon>Spermatophyta</taxon>
        <taxon>Magnoliopsida</taxon>
        <taxon>eudicotyledons</taxon>
        <taxon>Gunneridae</taxon>
        <taxon>Pentapetalae</taxon>
        <taxon>rosids</taxon>
        <taxon>fabids</taxon>
        <taxon>Fabales</taxon>
        <taxon>Fabaceae</taxon>
        <taxon>Papilionoideae</taxon>
        <taxon>50 kb inversion clade</taxon>
        <taxon>dalbergioids sensu lato</taxon>
        <taxon>Dalbergieae</taxon>
        <taxon>Pterocarpus clade</taxon>
        <taxon>Arachis</taxon>
    </lineage>
</organism>
<reference evidence="1 2" key="1">
    <citation type="submission" date="2020-01" db="EMBL/GenBank/DDBJ databases">
        <title>Genome sequence of Arachis hypogaea, cultivar Shitouqi.</title>
        <authorList>
            <person name="Zhuang W."/>
            <person name="Chen H."/>
            <person name="Varshney R."/>
            <person name="Wang D."/>
            <person name="Ming R."/>
        </authorList>
    </citation>
    <scope>NUCLEOTIDE SEQUENCE [LARGE SCALE GENOMIC DNA]</scope>
    <source>
        <tissue evidence="1">Young leaf</tissue>
    </source>
</reference>
<evidence type="ECO:0000313" key="2">
    <source>
        <dbReference type="Proteomes" id="UP000464620"/>
    </source>
</evidence>
<dbReference type="Proteomes" id="UP000464620">
    <property type="component" value="Chromosome B09"/>
</dbReference>
<sequence length="57" mass="6816">MLSILFQQKLRLFGSTARERGTASPFQSLLKHHRWVDALYHFSHTWGFLSSLWYRCC</sequence>
<accession>A0A6B9VD25</accession>
<gene>
    <name evidence="1" type="ORF">DS421_19g668860</name>
</gene>